<dbReference type="KEGG" id="frc:KX01_863"/>
<dbReference type="EMBL" id="CP009654">
    <property type="protein sequence ID" value="APC97938.1"/>
    <property type="molecule type" value="Genomic_DNA"/>
</dbReference>
<dbReference type="STRING" id="1542390.KX01_863"/>
<dbReference type="RefSeq" id="WP_071663802.1">
    <property type="nucleotide sequence ID" value="NZ_CP009654.1"/>
</dbReference>
<sequence length="817" mass="95057">MRSLANISEANIYDSVNYISSTTDQDSSALIALEANDYLIKSNNKDFNLIKTQLKNTKSLYQNNLISDLDYKKYKNYYEIVRLKKRINDYNEYFSSNYKDTEKISIAIDEIKKSCQNKTILKLPYKYLKKITILINTLQNVIERSSDIQKSKLLYKLNKLVNNHLSKAIAYNDILQKQSITVNISPINSDFTLKNIDFSSTENKKIFNEKKLTLKNLHIQNLKIKESLYGLEGAIHFQLVYPNNHPDFEFLLNASQPILLDIEIQDTFNFLKKGSKTDRHERLTRFVVIGNVTDLVDIKEKYEFSIFSFNGDKTTTNIKEFKIEFNDPLKSLWSLHKPTYVDVKKTLDDVIKDNFFFEKLITLDTNKSENLKNRLPQIFVSTINRNFYDFFIEQLQINKCAIKYFCDKKTGKITYYIVDKIDDSLKKSIANTDEELEQKLSSYDINSFKNQKLLQQELIFYIKQNGITPDITLNGNRKVTKSNNNSSKPFSSVYEDIINPTFYHQHEEPDENKEQDYSYALKLSTKNTLPFIDSDISLSSLQADDHMLGSKNLKNFYISERTIELKRSQYSTQKLYEDLNDFHYKSDSDSDTYEKIIFCSYPSLTHQESIAYNLLDYKELRADYPYFRPFESLNIIGKVTIGDNVNKDSKKAYKFFKNFKSEESSFSEFQENSEKGTPTIFNSKLQLFYAIEIPKEILGPKCSEKPILYMPSKINVNSANNQFMPLRNDDIVITQLQSISSCEITQIISNTAISTDKAQKQLLQRQLLGAKENCEIAYTQASDDETYSVTQLNEKNESSFFINNKNGIFLKYKAKGN</sequence>
<dbReference type="OrthoDB" id="5618758at2"/>
<dbReference type="AlphaFoldDB" id="A0A1J0KW79"/>
<evidence type="ECO:0000313" key="1">
    <source>
        <dbReference type="EMBL" id="APC97938.1"/>
    </source>
</evidence>
<dbReference type="Proteomes" id="UP000182521">
    <property type="component" value="Chromosome"/>
</dbReference>
<protein>
    <submittedName>
        <fullName evidence="1">Putative pdpA</fullName>
    </submittedName>
</protein>
<evidence type="ECO:0000313" key="2">
    <source>
        <dbReference type="Proteomes" id="UP000182521"/>
    </source>
</evidence>
<organism evidence="1 2">
    <name type="scientific">Francisella frigiditurris</name>
    <dbReference type="NCBI Taxonomy" id="1542390"/>
    <lineage>
        <taxon>Bacteria</taxon>
        <taxon>Pseudomonadati</taxon>
        <taxon>Pseudomonadota</taxon>
        <taxon>Gammaproteobacteria</taxon>
        <taxon>Thiotrichales</taxon>
        <taxon>Francisellaceae</taxon>
        <taxon>Francisella</taxon>
    </lineage>
</organism>
<gene>
    <name evidence="1" type="ORF">KX01_863</name>
</gene>
<proteinExistence type="predicted"/>
<keyword evidence="2" id="KW-1185">Reference proteome</keyword>
<name>A0A1J0KW79_9GAMM</name>
<reference evidence="2" key="1">
    <citation type="submission" date="2014-10" db="EMBL/GenBank/DDBJ databases">
        <authorList>
            <person name="Kuske C.R."/>
            <person name="Challacombe J.F."/>
            <person name="Daligault H.E."/>
            <person name="Davenport K.W."/>
            <person name="Johnson S.L."/>
            <person name="Siddaramappa S."/>
            <person name="Petersen J.M."/>
        </authorList>
    </citation>
    <scope>NUCLEOTIDE SEQUENCE [LARGE SCALE GENOMIC DNA]</scope>
    <source>
        <strain evidence="2">CA97-1460</strain>
    </source>
</reference>
<accession>A0A1J0KW79</accession>